<dbReference type="GO" id="GO:0051213">
    <property type="term" value="F:dioxygenase activity"/>
    <property type="evidence" value="ECO:0007669"/>
    <property type="project" value="UniProtKB-ARBA"/>
</dbReference>
<dbReference type="GO" id="GO:0046872">
    <property type="term" value="F:metal ion binding"/>
    <property type="evidence" value="ECO:0007669"/>
    <property type="project" value="UniProtKB-KW"/>
</dbReference>
<dbReference type="Proteomes" id="UP000734854">
    <property type="component" value="Unassembled WGS sequence"/>
</dbReference>
<dbReference type="PROSITE" id="PS51471">
    <property type="entry name" value="FE2OG_OXY"/>
    <property type="match status" value="1"/>
</dbReference>
<dbReference type="Pfam" id="PF14226">
    <property type="entry name" value="DIOX_N"/>
    <property type="match status" value="1"/>
</dbReference>
<dbReference type="PANTHER" id="PTHR10209">
    <property type="entry name" value="OXIDOREDUCTASE, 2OG-FE II OXYGENASE FAMILY PROTEIN"/>
    <property type="match status" value="1"/>
</dbReference>
<keyword evidence="3 4" id="KW-0408">Iron</keyword>
<evidence type="ECO:0000313" key="7">
    <source>
        <dbReference type="Proteomes" id="UP000734854"/>
    </source>
</evidence>
<dbReference type="InterPro" id="IPR044861">
    <property type="entry name" value="IPNS-like_FE2OG_OXY"/>
</dbReference>
<dbReference type="FunFam" id="2.60.120.330:FF:000026">
    <property type="entry name" value="DIBOA-glucoside dioxygenase BX6"/>
    <property type="match status" value="1"/>
</dbReference>
<reference evidence="6 7" key="1">
    <citation type="submission" date="2020-08" db="EMBL/GenBank/DDBJ databases">
        <title>Plant Genome Project.</title>
        <authorList>
            <person name="Zhang R.-G."/>
        </authorList>
    </citation>
    <scope>NUCLEOTIDE SEQUENCE [LARGE SCALE GENOMIC DNA]</scope>
    <source>
        <tissue evidence="6">Rhizome</tissue>
    </source>
</reference>
<evidence type="ECO:0000256" key="4">
    <source>
        <dbReference type="RuleBase" id="RU003682"/>
    </source>
</evidence>
<evidence type="ECO:0000256" key="2">
    <source>
        <dbReference type="ARBA" id="ARBA00023002"/>
    </source>
</evidence>
<evidence type="ECO:0000256" key="1">
    <source>
        <dbReference type="ARBA" id="ARBA00022723"/>
    </source>
</evidence>
<dbReference type="Pfam" id="PF03171">
    <property type="entry name" value="2OG-FeII_Oxy"/>
    <property type="match status" value="1"/>
</dbReference>
<evidence type="ECO:0000256" key="3">
    <source>
        <dbReference type="ARBA" id="ARBA00023004"/>
    </source>
</evidence>
<keyword evidence="2 4" id="KW-0560">Oxidoreductase</keyword>
<dbReference type="OrthoDB" id="288590at2759"/>
<sequence length="360" mass="39679">MASPESFDRAAALKEFDEAKTGVRGLVEYGVTALPAIFRHPIPRLRHSPLSSPILSVPIIDLSVPRSSAVALATAASRDFGFFQVVNHGIPLSLLSRTLSAVRSFHELPPSVRSAFYSRSTKTGVNYSSNVDLYRSTAASWRDTLQMVMGPTRPDPERIPPVCRAELLEWDEHVVTVGRVLMGLLAEGLGVDAGSLEEATCLEGRVMVCHYYPPCPEPEMTTGIAEHTDPGVLTVLLQDDIGGLQVKRDLEGGESVWVDVQPVPGALVINVGDLLQIMSNNEYKSVEHRVLANSNQKPRVSVATFFNPGDRGDSKFYGPLPELVSADKPPHYRNFTYEEFMGTFFSKQLLSRRLVDHFKF</sequence>
<dbReference type="PANTHER" id="PTHR10209:SF751">
    <property type="entry name" value="OS06G0255100 PROTEIN"/>
    <property type="match status" value="1"/>
</dbReference>
<dbReference type="InterPro" id="IPR026992">
    <property type="entry name" value="DIOX_N"/>
</dbReference>
<keyword evidence="1 4" id="KW-0479">Metal-binding</keyword>
<protein>
    <recommendedName>
        <fullName evidence="5">Fe2OG dioxygenase domain-containing protein</fullName>
    </recommendedName>
</protein>
<dbReference type="AlphaFoldDB" id="A0A8J5L1A4"/>
<dbReference type="EMBL" id="JACMSC010000012">
    <property type="protein sequence ID" value="KAG6497755.1"/>
    <property type="molecule type" value="Genomic_DNA"/>
</dbReference>
<evidence type="ECO:0000313" key="6">
    <source>
        <dbReference type="EMBL" id="KAG6497755.1"/>
    </source>
</evidence>
<name>A0A8J5L1A4_ZINOF</name>
<accession>A0A8J5L1A4</accession>
<keyword evidence="7" id="KW-1185">Reference proteome</keyword>
<proteinExistence type="inferred from homology"/>
<organism evidence="6 7">
    <name type="scientific">Zingiber officinale</name>
    <name type="common">Ginger</name>
    <name type="synonym">Amomum zingiber</name>
    <dbReference type="NCBI Taxonomy" id="94328"/>
    <lineage>
        <taxon>Eukaryota</taxon>
        <taxon>Viridiplantae</taxon>
        <taxon>Streptophyta</taxon>
        <taxon>Embryophyta</taxon>
        <taxon>Tracheophyta</taxon>
        <taxon>Spermatophyta</taxon>
        <taxon>Magnoliopsida</taxon>
        <taxon>Liliopsida</taxon>
        <taxon>Zingiberales</taxon>
        <taxon>Zingiberaceae</taxon>
        <taxon>Zingiber</taxon>
    </lineage>
</organism>
<evidence type="ECO:0000259" key="5">
    <source>
        <dbReference type="PROSITE" id="PS51471"/>
    </source>
</evidence>
<feature type="domain" description="Fe2OG dioxygenase" evidence="5">
    <location>
        <begin position="201"/>
        <end position="308"/>
    </location>
</feature>
<gene>
    <name evidence="6" type="ORF">ZIOFF_045660</name>
</gene>
<comment type="similarity">
    <text evidence="4">Belongs to the iron/ascorbate-dependent oxidoreductase family.</text>
</comment>
<dbReference type="InterPro" id="IPR005123">
    <property type="entry name" value="Oxoglu/Fe-dep_dioxygenase_dom"/>
</dbReference>
<comment type="caution">
    <text evidence="6">The sequence shown here is derived from an EMBL/GenBank/DDBJ whole genome shotgun (WGS) entry which is preliminary data.</text>
</comment>